<keyword evidence="7" id="KW-1185">Reference proteome</keyword>
<dbReference type="CDD" id="cd16343">
    <property type="entry name" value="LMWPTP"/>
    <property type="match status" value="1"/>
</dbReference>
<proteinExistence type="inferred from homology"/>
<evidence type="ECO:0000256" key="2">
    <source>
        <dbReference type="ARBA" id="ARBA00013064"/>
    </source>
</evidence>
<dbReference type="PRINTS" id="PR00719">
    <property type="entry name" value="LMWPTPASE"/>
</dbReference>
<organism evidence="6 7">
    <name type="scientific">Corynebacterium guangdongense</name>
    <dbReference type="NCBI Taxonomy" id="1783348"/>
    <lineage>
        <taxon>Bacteria</taxon>
        <taxon>Bacillati</taxon>
        <taxon>Actinomycetota</taxon>
        <taxon>Actinomycetes</taxon>
        <taxon>Mycobacteriales</taxon>
        <taxon>Corynebacteriaceae</taxon>
        <taxon>Corynebacterium</taxon>
    </lineage>
</organism>
<dbReference type="PANTHER" id="PTHR11717:SF7">
    <property type="entry name" value="LOW MOLECULAR WEIGHT PHOSPHOTYROSINE PROTEIN PHOSPHATASE"/>
    <property type="match status" value="1"/>
</dbReference>
<dbReference type="SUPFAM" id="SSF52788">
    <property type="entry name" value="Phosphotyrosine protein phosphatases I"/>
    <property type="match status" value="1"/>
</dbReference>
<dbReference type="InterPro" id="IPR036196">
    <property type="entry name" value="Ptyr_pPase_sf"/>
</dbReference>
<evidence type="ECO:0000256" key="1">
    <source>
        <dbReference type="ARBA" id="ARBA00011063"/>
    </source>
</evidence>
<dbReference type="SMART" id="SM00226">
    <property type="entry name" value="LMWPc"/>
    <property type="match status" value="1"/>
</dbReference>
<dbReference type="RefSeq" id="WP_290194945.1">
    <property type="nucleotide sequence ID" value="NZ_CP047654.1"/>
</dbReference>
<evidence type="ECO:0000256" key="3">
    <source>
        <dbReference type="ARBA" id="ARBA00022801"/>
    </source>
</evidence>
<comment type="similarity">
    <text evidence="1">Belongs to the low molecular weight phosphotyrosine protein phosphatase family.</text>
</comment>
<accession>A0ABU1ZY17</accession>
<evidence type="ECO:0000313" key="7">
    <source>
        <dbReference type="Proteomes" id="UP001180840"/>
    </source>
</evidence>
<dbReference type="InterPro" id="IPR050438">
    <property type="entry name" value="LMW_PTPase"/>
</dbReference>
<dbReference type="GO" id="GO:0004725">
    <property type="term" value="F:protein tyrosine phosphatase activity"/>
    <property type="evidence" value="ECO:0007669"/>
    <property type="project" value="UniProtKB-EC"/>
</dbReference>
<dbReference type="PANTHER" id="PTHR11717">
    <property type="entry name" value="LOW MOLECULAR WEIGHT PROTEIN TYROSINE PHOSPHATASE"/>
    <property type="match status" value="1"/>
</dbReference>
<name>A0ABU1ZY17_9CORY</name>
<gene>
    <name evidence="6" type="ORF">J2S39_001498</name>
</gene>
<protein>
    <recommendedName>
        <fullName evidence="2">protein-tyrosine-phosphatase</fullName>
        <ecNumber evidence="2">3.1.3.48</ecNumber>
    </recommendedName>
</protein>
<dbReference type="InterPro" id="IPR023485">
    <property type="entry name" value="Ptyr_pPase"/>
</dbReference>
<dbReference type="Pfam" id="PF01451">
    <property type="entry name" value="LMWPc"/>
    <property type="match status" value="1"/>
</dbReference>
<evidence type="ECO:0000313" key="6">
    <source>
        <dbReference type="EMBL" id="MDR7329822.1"/>
    </source>
</evidence>
<evidence type="ECO:0000256" key="4">
    <source>
        <dbReference type="ARBA" id="ARBA00022912"/>
    </source>
</evidence>
<feature type="domain" description="Phosphotyrosine protein phosphatase I" evidence="5">
    <location>
        <begin position="16"/>
        <end position="164"/>
    </location>
</feature>
<dbReference type="EMBL" id="JAVDXZ010000001">
    <property type="protein sequence ID" value="MDR7329822.1"/>
    <property type="molecule type" value="Genomic_DNA"/>
</dbReference>
<reference evidence="6" key="1">
    <citation type="submission" date="2023-07" db="EMBL/GenBank/DDBJ databases">
        <title>Sequencing the genomes of 1000 actinobacteria strains.</title>
        <authorList>
            <person name="Klenk H.-P."/>
        </authorList>
    </citation>
    <scope>NUCLEOTIDE SEQUENCE</scope>
    <source>
        <strain evidence="6">DSM 107476</strain>
    </source>
</reference>
<dbReference type="InterPro" id="IPR017867">
    <property type="entry name" value="Tyr_phospatase_low_mol_wt"/>
</dbReference>
<comment type="caution">
    <text evidence="6">The sequence shown here is derived from an EMBL/GenBank/DDBJ whole genome shotgun (WGS) entry which is preliminary data.</text>
</comment>
<dbReference type="EC" id="3.1.3.48" evidence="2"/>
<dbReference type="Proteomes" id="UP001180840">
    <property type="component" value="Unassembled WGS sequence"/>
</dbReference>
<dbReference type="Gene3D" id="3.40.50.2300">
    <property type="match status" value="1"/>
</dbReference>
<sequence length="171" mass="18107">MTGPSTDNRDFSAEPLHVTFVCLGNICRSPMAEVIFTEAVARAGLEGLIRVSSSGTGDWHVGEGADERALRELADNGYDGSDHRASQVGPETLAADLIIALDTNHRSSLIVASGAAEEKVRMLRDFDPAAGPDASVADPYFGGPAGFITTREQIEAAVPGILDWARAQLNR</sequence>
<keyword evidence="4" id="KW-0904">Protein phosphatase</keyword>
<keyword evidence="3 6" id="KW-0378">Hydrolase</keyword>
<evidence type="ECO:0000259" key="5">
    <source>
        <dbReference type="SMART" id="SM00226"/>
    </source>
</evidence>